<evidence type="ECO:0000313" key="2">
    <source>
        <dbReference type="EMBL" id="MBB3155450.1"/>
    </source>
</evidence>
<proteinExistence type="predicted"/>
<feature type="domain" description="pPIWI-RE three-gene island" evidence="1">
    <location>
        <begin position="27"/>
        <end position="153"/>
    </location>
</feature>
<dbReference type="RefSeq" id="WP_183570145.1">
    <property type="nucleotide sequence ID" value="NZ_CBCSLB010000024.1"/>
</dbReference>
<gene>
    <name evidence="2" type="ORF">FHS16_005558</name>
</gene>
<evidence type="ECO:0000259" key="1">
    <source>
        <dbReference type="Pfam" id="PF18155"/>
    </source>
</evidence>
<name>A0A7W5CD24_9BACL</name>
<dbReference type="InterPro" id="IPR027417">
    <property type="entry name" value="P-loop_NTPase"/>
</dbReference>
<dbReference type="AlphaFoldDB" id="A0A7W5CD24"/>
<dbReference type="EMBL" id="JACHXW010000025">
    <property type="protein sequence ID" value="MBB3155450.1"/>
    <property type="molecule type" value="Genomic_DNA"/>
</dbReference>
<reference evidence="2 3" key="1">
    <citation type="submission" date="2020-08" db="EMBL/GenBank/DDBJ databases">
        <title>Genomic Encyclopedia of Type Strains, Phase III (KMG-III): the genomes of soil and plant-associated and newly described type strains.</title>
        <authorList>
            <person name="Whitman W."/>
        </authorList>
    </citation>
    <scope>NUCLEOTIDE SEQUENCE [LARGE SCALE GENOMIC DNA]</scope>
    <source>
        <strain evidence="2 3">CECT 8234</strain>
    </source>
</reference>
<dbReference type="Proteomes" id="UP000518605">
    <property type="component" value="Unassembled WGS sequence"/>
</dbReference>
<dbReference type="Pfam" id="PF18155">
    <property type="entry name" value="pPIWI_RE_Z"/>
    <property type="match status" value="1"/>
</dbReference>
<protein>
    <recommendedName>
        <fullName evidence="1">pPIWI-RE three-gene island domain-containing protein</fullName>
    </recommendedName>
</protein>
<dbReference type="SUPFAM" id="SSF52540">
    <property type="entry name" value="P-loop containing nucleoside triphosphate hydrolases"/>
    <property type="match status" value="1"/>
</dbReference>
<comment type="caution">
    <text evidence="2">The sequence shown here is derived from an EMBL/GenBank/DDBJ whole genome shotgun (WGS) entry which is preliminary data.</text>
</comment>
<organism evidence="2 3">
    <name type="scientific">Paenibacillus endophyticus</name>
    <dbReference type="NCBI Taxonomy" id="1294268"/>
    <lineage>
        <taxon>Bacteria</taxon>
        <taxon>Bacillati</taxon>
        <taxon>Bacillota</taxon>
        <taxon>Bacilli</taxon>
        <taxon>Bacillales</taxon>
        <taxon>Paenibacillaceae</taxon>
        <taxon>Paenibacillus</taxon>
    </lineage>
</organism>
<keyword evidence="3" id="KW-1185">Reference proteome</keyword>
<evidence type="ECO:0000313" key="3">
    <source>
        <dbReference type="Proteomes" id="UP000518605"/>
    </source>
</evidence>
<sequence>MRNSYFDYLSEFCGRFQGTMLSKPQLEAILVFEWMIVGCRLGVPGIPVKEAWSVLIGYDEPILPKQTDIDIVHRLRVLFREIRSERKWTNITELYNTIDTKYLLFEWRNAELTKRTPLQFSERERWYEEKLRNPIVHKQRTLQFAKQGEFSYKRWLTGDIPHKFTGHILNQPDPPEMLPVYRDKRRSKFEVNEVVDKEAYKEVSAGSTQVAISERHYNFQIRSLSVPPETTFHYDGVQHLVGGLGTGKTSLMLSETIRLVKDEGARVGFIESSVAQVLKRVEELRLIGIDATPIIGRSNRELYERQYLSSKRNNVEDLAEWGDSLGSGLSHVSSLCLIHAIADDYDAGNHFPCKKLTQGNNNNLSCPFAGQCGLYKDYMALSSSTVWVTTTSCVLKTKLPAFIDPLERSIYEAMYDLLDVIFVDEADEVQKQFDSAFVNEFPLFGDTKLLFERLYKESMNVTLGRYAEYAGDYDIDYWNQCLVTMERVSRAGIYEKLVRSPRLSEFVRRRMIRMTTITYQVAHACSIDNDQQVHVHRNLKRYMDDPLAADYVKIIEELLNAQSQHAKRTILDHFLVFIGGGFRTSIDRELWYDVLEFYLYLVRADYCMREIKEYFPIIKAKLNLVTELHPQFAVQEDLQSFMKDAMTGSMTGYSYDIKQGQDVGTFKLIEYTGVGRLLLQEWSHLYEHSDNMKGPAVVLLSGTSYAPGSPHYNLELAPTWMLERYHDEPQITQHYWPIYDEDPDNALYVSGLINRDHRNRAIQTMTRKLLRKIEQELLEWKRSGVSRKALIIVNSYEDVELVGHALSAEAKWKGRYRLLQRELALEDETAYSRSNLESFHYENADLLVAPLMSINRGYNILDENRGSVFGSVFFLIRPYPVPNDISYLIQMIHAKHNEYIEEIRAENKLFADALKLIRKKSNHYFHYLYERPDYWAQLSELDRKSIAWYTFVPIWQTIGRMIRNGSPAHVFYCDAKFDKPPKYENKDSTMLGYWRKIMLENKHRPEFFSLYSPFIESIQTIRGIDHA</sequence>
<dbReference type="InterPro" id="IPR055254">
    <property type="entry name" value="pPIWI_RE_Z"/>
</dbReference>
<accession>A0A7W5CD24</accession>